<evidence type="ECO:0000313" key="2">
    <source>
        <dbReference type="Proteomes" id="UP000054047"/>
    </source>
</evidence>
<dbReference type="InterPro" id="IPR036397">
    <property type="entry name" value="RNaseH_sf"/>
</dbReference>
<dbReference type="EMBL" id="KN728568">
    <property type="protein sequence ID" value="KIH63587.1"/>
    <property type="molecule type" value="Genomic_DNA"/>
</dbReference>
<dbReference type="Proteomes" id="UP000054047">
    <property type="component" value="Unassembled WGS sequence"/>
</dbReference>
<protein>
    <recommendedName>
        <fullName evidence="3">Mariner Mos1 transposase</fullName>
    </recommendedName>
</protein>
<dbReference type="OrthoDB" id="9970333at2759"/>
<gene>
    <name evidence="1" type="ORF">ANCDUO_06110</name>
</gene>
<evidence type="ECO:0000313" key="1">
    <source>
        <dbReference type="EMBL" id="KIH63587.1"/>
    </source>
</evidence>
<reference evidence="1 2" key="1">
    <citation type="submission" date="2013-12" db="EMBL/GenBank/DDBJ databases">
        <title>Draft genome of the parsitic nematode Ancylostoma duodenale.</title>
        <authorList>
            <person name="Mitreva M."/>
        </authorList>
    </citation>
    <scope>NUCLEOTIDE SEQUENCE [LARGE SCALE GENOMIC DNA]</scope>
    <source>
        <strain evidence="1 2">Zhejiang</strain>
    </source>
</reference>
<sequence length="117" mass="13762">MYGGAFLTHVVKAVKEALEALCWDLPPHAAYSSDYQLLRSMSHRLFEQGFQSFEDVEKWVKEWIESEDEVFYRCSVRLLPERWGKGKSLRKGRVDGINGLDSFRMWEKSRAKGVFRR</sequence>
<evidence type="ECO:0008006" key="3">
    <source>
        <dbReference type="Google" id="ProtNLM"/>
    </source>
</evidence>
<dbReference type="GO" id="GO:0003676">
    <property type="term" value="F:nucleic acid binding"/>
    <property type="evidence" value="ECO:0007669"/>
    <property type="project" value="InterPro"/>
</dbReference>
<accession>A0A0C2DLU1</accession>
<dbReference type="Gene3D" id="3.30.420.10">
    <property type="entry name" value="Ribonuclease H-like superfamily/Ribonuclease H"/>
    <property type="match status" value="1"/>
</dbReference>
<dbReference type="AlphaFoldDB" id="A0A0C2DLU1"/>
<name>A0A0C2DLU1_9BILA</name>
<organism evidence="1 2">
    <name type="scientific">Ancylostoma duodenale</name>
    <dbReference type="NCBI Taxonomy" id="51022"/>
    <lineage>
        <taxon>Eukaryota</taxon>
        <taxon>Metazoa</taxon>
        <taxon>Ecdysozoa</taxon>
        <taxon>Nematoda</taxon>
        <taxon>Chromadorea</taxon>
        <taxon>Rhabditida</taxon>
        <taxon>Rhabditina</taxon>
        <taxon>Rhabditomorpha</taxon>
        <taxon>Strongyloidea</taxon>
        <taxon>Ancylostomatidae</taxon>
        <taxon>Ancylostomatinae</taxon>
        <taxon>Ancylostoma</taxon>
    </lineage>
</organism>
<proteinExistence type="predicted"/>
<keyword evidence="2" id="KW-1185">Reference proteome</keyword>